<feature type="domain" description="Alpha-(1,3)-fucosyltransferase FucT N-terminal" evidence="1">
    <location>
        <begin position="44"/>
        <end position="126"/>
    </location>
</feature>
<sequence>MFQPLLDVFVDSARLPHPQEKKPLRLGISWWHGDSIKNFKSWCFHHILSSQYEITYSTHPKEPCDIVIGASFMLEGLDKPILSFLQKRIGYTGENERINFDIYDFGMGFDLLSFHERYLRVPLYYLSLWDRFYESCAHLDSPFQIDPQIVQTLKATPTTLFKDKHPHIDALAREQSDPCKRGFASFVASNLNAPMRNACYQELCAYRPVAGGGGCLTRLGNALQTSMNF</sequence>
<dbReference type="STRING" id="936155.HFELIS_11760"/>
<dbReference type="RefSeq" id="WP_013469624.1">
    <property type="nucleotide sequence ID" value="NC_014810.2"/>
</dbReference>
<evidence type="ECO:0000313" key="3">
    <source>
        <dbReference type="Proteomes" id="UP000007934"/>
    </source>
</evidence>
<keyword evidence="3" id="KW-1185">Reference proteome</keyword>
<evidence type="ECO:0000259" key="1">
    <source>
        <dbReference type="Pfam" id="PF18025"/>
    </source>
</evidence>
<dbReference type="GeneID" id="43500487"/>
<dbReference type="SUPFAM" id="SSF53756">
    <property type="entry name" value="UDP-Glycosyltransferase/glycogen phosphorylase"/>
    <property type="match status" value="1"/>
</dbReference>
<dbReference type="KEGG" id="hfe:HFELIS_11760"/>
<dbReference type="GO" id="GO:0016757">
    <property type="term" value="F:glycosyltransferase activity"/>
    <property type="evidence" value="ECO:0007669"/>
    <property type="project" value="UniProtKB-KW"/>
</dbReference>
<accession>E7A933</accession>
<name>E7A933_HELFC</name>
<dbReference type="InterPro" id="IPR041058">
    <property type="entry name" value="FucT_N"/>
</dbReference>
<dbReference type="OrthoDB" id="5323290at2"/>
<reference evidence="2 3" key="1">
    <citation type="journal article" date="2011" name="Genome Biol. Evol.">
        <title>Comparative whole genome sequence analysis of the carcinogenic bacterial model pathogen Helicobacter felis.</title>
        <authorList>
            <person name="Arnold I.C."/>
            <person name="Zigova Z."/>
            <person name="Holden M."/>
            <person name="Lawley T.D."/>
            <person name="Rad R."/>
            <person name="Dougan G."/>
            <person name="Falkow S."/>
            <person name="Bentley S.D."/>
            <person name="Muller A."/>
        </authorList>
    </citation>
    <scope>NUCLEOTIDE SEQUENCE [LARGE SCALE GENOMIC DNA]</scope>
    <source>
        <strain evidence="3">ATCC 49179 / CCUG 28539 / NCTC 12436 / CS1</strain>
    </source>
</reference>
<dbReference type="eggNOG" id="ENOG50339ZY">
    <property type="taxonomic scope" value="Bacteria"/>
</dbReference>
<dbReference type="EMBL" id="FQ670179">
    <property type="protein sequence ID" value="CBY83260.1"/>
    <property type="molecule type" value="Genomic_DNA"/>
</dbReference>
<dbReference type="Pfam" id="PF18025">
    <property type="entry name" value="FucT_N"/>
    <property type="match status" value="1"/>
</dbReference>
<protein>
    <submittedName>
        <fullName evidence="2">Alpha-(1,3)-fucosyltransferase</fullName>
    </submittedName>
</protein>
<dbReference type="InterPro" id="IPR042574">
    <property type="entry name" value="FucT_N_sf"/>
</dbReference>
<proteinExistence type="predicted"/>
<dbReference type="AlphaFoldDB" id="E7A933"/>
<dbReference type="Proteomes" id="UP000007934">
    <property type="component" value="Chromosome"/>
</dbReference>
<evidence type="ECO:0000313" key="2">
    <source>
        <dbReference type="EMBL" id="CBY83260.1"/>
    </source>
</evidence>
<organism evidence="2 3">
    <name type="scientific">Helicobacter felis (strain ATCC 49179 / CCUG 28539 / NCTC 12436 / CS1)</name>
    <dbReference type="NCBI Taxonomy" id="936155"/>
    <lineage>
        <taxon>Bacteria</taxon>
        <taxon>Pseudomonadati</taxon>
        <taxon>Campylobacterota</taxon>
        <taxon>Epsilonproteobacteria</taxon>
        <taxon>Campylobacterales</taxon>
        <taxon>Helicobacteraceae</taxon>
        <taxon>Helicobacter</taxon>
    </lineage>
</organism>
<dbReference type="HOGENOM" id="CLU_045377_2_0_7"/>
<dbReference type="Gene3D" id="3.40.50.11650">
    <property type="entry name" value="Glycosyl transferase family 10, N-terminal domain"/>
    <property type="match status" value="1"/>
</dbReference>
<gene>
    <name evidence="2" type="ordered locus">Hfelis_11760</name>
</gene>